<dbReference type="EMBL" id="CP034437">
    <property type="protein sequence ID" value="AZN40010.1"/>
    <property type="molecule type" value="Genomic_DNA"/>
</dbReference>
<dbReference type="RefSeq" id="WP_126015154.1">
    <property type="nucleotide sequence ID" value="NZ_CP034437.1"/>
</dbReference>
<protein>
    <submittedName>
        <fullName evidence="2">NAD-dependent epimerase/dehydratase family protein</fullName>
    </submittedName>
</protein>
<sequence length="327" mass="36781">MKLLVTGGAGFIGSNFIRYIFDRYPSYTIVNYDLVAQSGDSEQLSHVYGHENYHAVQGDICDSSLVRDTIKRFDIDAVVNFAAVTEDGVQTMENSERLVRTNVLGTQNLLDSCKALQVKRFVQISTGGVYGSLGRTGYFTEDSALAPSSPYDASKAAADLLVRAYHKTYGLHVNIARSACLYGPFHYMDACPVPQFITCAMQNKQLPELDCSLDVRDWLHVMDHASAVERVLHDGKAGEVYNIGGFNERRHLDVAELIIGLLQKSSALLPFAMQSREFKYRRYTLDPSKIASTLGWKPSYTFEQGIEETVDWFNRHRADWLQLHEQV</sequence>
<gene>
    <name evidence="2" type="ORF">EJC50_10335</name>
</gene>
<evidence type="ECO:0000313" key="2">
    <source>
        <dbReference type="EMBL" id="AZN40010.1"/>
    </source>
</evidence>
<evidence type="ECO:0000313" key="3">
    <source>
        <dbReference type="Proteomes" id="UP000272528"/>
    </source>
</evidence>
<organism evidence="2 3">
    <name type="scientific">Paenibacillus albus</name>
    <dbReference type="NCBI Taxonomy" id="2495582"/>
    <lineage>
        <taxon>Bacteria</taxon>
        <taxon>Bacillati</taxon>
        <taxon>Bacillota</taxon>
        <taxon>Bacilli</taxon>
        <taxon>Bacillales</taxon>
        <taxon>Paenibacillaceae</taxon>
        <taxon>Paenibacillus</taxon>
    </lineage>
</organism>
<dbReference type="Gene3D" id="3.40.50.720">
    <property type="entry name" value="NAD(P)-binding Rossmann-like Domain"/>
    <property type="match status" value="1"/>
</dbReference>
<dbReference type="SUPFAM" id="SSF51735">
    <property type="entry name" value="NAD(P)-binding Rossmann-fold domains"/>
    <property type="match status" value="1"/>
</dbReference>
<keyword evidence="3" id="KW-1185">Reference proteome</keyword>
<dbReference type="InterPro" id="IPR036291">
    <property type="entry name" value="NAD(P)-bd_dom_sf"/>
</dbReference>
<accession>A0A3Q8X461</accession>
<dbReference type="PANTHER" id="PTHR43000">
    <property type="entry name" value="DTDP-D-GLUCOSE 4,6-DEHYDRATASE-RELATED"/>
    <property type="match status" value="1"/>
</dbReference>
<evidence type="ECO:0000259" key="1">
    <source>
        <dbReference type="Pfam" id="PF16363"/>
    </source>
</evidence>
<dbReference type="InterPro" id="IPR016040">
    <property type="entry name" value="NAD(P)-bd_dom"/>
</dbReference>
<reference evidence="3" key="1">
    <citation type="submission" date="2018-12" db="EMBL/GenBank/DDBJ databases">
        <title>Genome sequence of Peanibacillus sp.</title>
        <authorList>
            <person name="Subramani G."/>
            <person name="Srinivasan S."/>
            <person name="Kim M.K."/>
        </authorList>
    </citation>
    <scope>NUCLEOTIDE SEQUENCE [LARGE SCALE GENOMIC DNA]</scope>
    <source>
        <strain evidence="3">18JY67-1</strain>
    </source>
</reference>
<name>A0A3Q8X461_9BACL</name>
<proteinExistence type="predicted"/>
<dbReference type="KEGG" id="palb:EJC50_10335"/>
<dbReference type="AlphaFoldDB" id="A0A3Q8X461"/>
<dbReference type="OrthoDB" id="9811743at2"/>
<dbReference type="Gene3D" id="3.90.25.10">
    <property type="entry name" value="UDP-galactose 4-epimerase, domain 1"/>
    <property type="match status" value="1"/>
</dbReference>
<dbReference type="Pfam" id="PF16363">
    <property type="entry name" value="GDP_Man_Dehyd"/>
    <property type="match status" value="1"/>
</dbReference>
<feature type="domain" description="NAD(P)-binding" evidence="1">
    <location>
        <begin position="4"/>
        <end position="309"/>
    </location>
</feature>
<dbReference type="Proteomes" id="UP000272528">
    <property type="component" value="Chromosome"/>
</dbReference>